<feature type="binding site" evidence="2">
    <location>
        <position position="256"/>
    </location>
    <ligand>
        <name>FAD</name>
        <dbReference type="ChEBI" id="CHEBI:57692"/>
    </ligand>
</feature>
<feature type="chain" id="PRO_5043042929" description="Glucose-methanol-choline oxidoreductase N-terminal domain-containing protein" evidence="3">
    <location>
        <begin position="20"/>
        <end position="604"/>
    </location>
</feature>
<keyword evidence="6" id="KW-1185">Reference proteome</keyword>
<dbReference type="GO" id="GO:0050660">
    <property type="term" value="F:flavin adenine dinucleotide binding"/>
    <property type="evidence" value="ECO:0007669"/>
    <property type="project" value="InterPro"/>
</dbReference>
<feature type="domain" description="Glucose-methanol-choline oxidoreductase N-terminal" evidence="4">
    <location>
        <begin position="308"/>
        <end position="322"/>
    </location>
</feature>
<organism evidence="5 6">
    <name type="scientific">Diatrype stigma</name>
    <dbReference type="NCBI Taxonomy" id="117547"/>
    <lineage>
        <taxon>Eukaryota</taxon>
        <taxon>Fungi</taxon>
        <taxon>Dikarya</taxon>
        <taxon>Ascomycota</taxon>
        <taxon>Pezizomycotina</taxon>
        <taxon>Sordariomycetes</taxon>
        <taxon>Xylariomycetidae</taxon>
        <taxon>Xylariales</taxon>
        <taxon>Diatrypaceae</taxon>
        <taxon>Diatrype</taxon>
    </lineage>
</organism>
<comment type="caution">
    <text evidence="5">The sequence shown here is derived from an EMBL/GenBank/DDBJ whole genome shotgun (WGS) entry which is preliminary data.</text>
</comment>
<evidence type="ECO:0000313" key="6">
    <source>
        <dbReference type="Proteomes" id="UP001320420"/>
    </source>
</evidence>
<keyword evidence="2" id="KW-0274">FAD</keyword>
<dbReference type="Pfam" id="PF00732">
    <property type="entry name" value="GMC_oxred_N"/>
    <property type="match status" value="1"/>
</dbReference>
<dbReference type="Gene3D" id="3.30.560.10">
    <property type="entry name" value="Glucose Oxidase, domain 3"/>
    <property type="match status" value="1"/>
</dbReference>
<evidence type="ECO:0000256" key="2">
    <source>
        <dbReference type="PIRSR" id="PIRSR000137-2"/>
    </source>
</evidence>
<reference evidence="5 6" key="1">
    <citation type="submission" date="2024-02" db="EMBL/GenBank/DDBJ databases">
        <title>De novo assembly and annotation of 12 fungi associated with fruit tree decline syndrome in Ontario, Canada.</title>
        <authorList>
            <person name="Sulman M."/>
            <person name="Ellouze W."/>
            <person name="Ilyukhin E."/>
        </authorList>
    </citation>
    <scope>NUCLEOTIDE SEQUENCE [LARGE SCALE GENOMIC DNA]</scope>
    <source>
        <strain evidence="5 6">M11/M66-122</strain>
    </source>
</reference>
<dbReference type="InterPro" id="IPR000172">
    <property type="entry name" value="GMC_OxRdtase_N"/>
</dbReference>
<proteinExistence type="inferred from homology"/>
<dbReference type="PROSITE" id="PS00624">
    <property type="entry name" value="GMC_OXRED_2"/>
    <property type="match status" value="1"/>
</dbReference>
<dbReference type="GO" id="GO:0016614">
    <property type="term" value="F:oxidoreductase activity, acting on CH-OH group of donors"/>
    <property type="evidence" value="ECO:0007669"/>
    <property type="project" value="InterPro"/>
</dbReference>
<protein>
    <recommendedName>
        <fullName evidence="4">Glucose-methanol-choline oxidoreductase N-terminal domain-containing protein</fullName>
    </recommendedName>
</protein>
<dbReference type="SUPFAM" id="SSF51905">
    <property type="entry name" value="FAD/NAD(P)-binding domain"/>
    <property type="match status" value="1"/>
</dbReference>
<name>A0AAN9YM21_9PEZI</name>
<dbReference type="InterPro" id="IPR036188">
    <property type="entry name" value="FAD/NAD-bd_sf"/>
</dbReference>
<dbReference type="InterPro" id="IPR012132">
    <property type="entry name" value="GMC_OxRdtase"/>
</dbReference>
<comment type="cofactor">
    <cofactor evidence="2">
        <name>FAD</name>
        <dbReference type="ChEBI" id="CHEBI:57692"/>
    </cofactor>
</comment>
<dbReference type="PANTHER" id="PTHR11552">
    <property type="entry name" value="GLUCOSE-METHANOL-CHOLINE GMC OXIDOREDUCTASE"/>
    <property type="match status" value="1"/>
</dbReference>
<dbReference type="Proteomes" id="UP001320420">
    <property type="component" value="Unassembled WGS sequence"/>
</dbReference>
<dbReference type="PANTHER" id="PTHR11552:SF78">
    <property type="entry name" value="GLUCOSE-METHANOL-CHOLINE OXIDOREDUCTASE N-TERMINAL DOMAIN-CONTAINING PROTEIN"/>
    <property type="match status" value="1"/>
</dbReference>
<dbReference type="EMBL" id="JAKJXP020000066">
    <property type="protein sequence ID" value="KAK7750318.1"/>
    <property type="molecule type" value="Genomic_DNA"/>
</dbReference>
<dbReference type="PIRSF" id="PIRSF000137">
    <property type="entry name" value="Alcohol_oxidase"/>
    <property type="match status" value="1"/>
</dbReference>
<keyword evidence="3" id="KW-0732">Signal</keyword>
<feature type="binding site" evidence="2">
    <location>
        <begin position="123"/>
        <end position="126"/>
    </location>
    <ligand>
        <name>FAD</name>
        <dbReference type="ChEBI" id="CHEBI:57692"/>
    </ligand>
</feature>
<evidence type="ECO:0000256" key="1">
    <source>
        <dbReference type="ARBA" id="ARBA00010790"/>
    </source>
</evidence>
<evidence type="ECO:0000259" key="4">
    <source>
        <dbReference type="PROSITE" id="PS00624"/>
    </source>
</evidence>
<dbReference type="InterPro" id="IPR007867">
    <property type="entry name" value="GMC_OxRtase_C"/>
</dbReference>
<comment type="similarity">
    <text evidence="1">Belongs to the GMC oxidoreductase family.</text>
</comment>
<keyword evidence="2" id="KW-0285">Flavoprotein</keyword>
<evidence type="ECO:0000256" key="3">
    <source>
        <dbReference type="SAM" id="SignalP"/>
    </source>
</evidence>
<evidence type="ECO:0000313" key="5">
    <source>
        <dbReference type="EMBL" id="KAK7750318.1"/>
    </source>
</evidence>
<dbReference type="AlphaFoldDB" id="A0AAN9YM21"/>
<sequence length="604" mass="65614">MILNSRIAFLGALAAVAYATGIYTELPNDLAEVDVVIAGGGTAGCIVASRLAEADPTLSILIIEQGRNSFNVQSVIYPALFERNTMNGSDTALFWKANKSPQLAGREPIVETGGILGGGSSINWMVYTRGQWDDFDSWNTPGWTAEDVLPFLKKFETYHGQTSNESTHGYDGPIHVSKGTHQAPRAEDAFIEGAIKTGYPSIADLQSLGSNNGSGPWYRYVSPLDGRRQDVGHRYLHPLLQSGDFPNLNVLVENQVLRILIDGAEGKDKRAVGVEYRPNPRFAQDNSQGDGEGRGSVVARKLVIASAGSFGTPLLLERSGVGDPAVLGRAGVPVVESLPGVGGQYQDHPFVGYVYRTSLQANETINGMARGDRGRDVDDMIARDDEQLGWNGHDASSKLRPSAADIAALGTGFQARWDRDFEATPNRPLMIMGLFNCYFGDPAVLPDDAEYVTTAPWVTYSYARGHIHITGPDIDDPYDFDPGWLLDEDDIDLKTHVWGYKMQRSIARQMDIFRGELAAGQPSFPEGSKAAAIETADGPISGKIEYSAEDDAAIVQYVRENVGTSRHPLGTCKMAPREDNGVGELKPRDFCPLFVPFLAIPDRS</sequence>
<feature type="signal peptide" evidence="3">
    <location>
        <begin position="1"/>
        <end position="19"/>
    </location>
</feature>
<accession>A0AAN9YM21</accession>
<gene>
    <name evidence="5" type="ORF">SLS62_007726</name>
</gene>
<dbReference type="Gene3D" id="3.50.50.60">
    <property type="entry name" value="FAD/NAD(P)-binding domain"/>
    <property type="match status" value="1"/>
</dbReference>
<dbReference type="Pfam" id="PF05199">
    <property type="entry name" value="GMC_oxred_C"/>
    <property type="match status" value="1"/>
</dbReference>
<dbReference type="SUPFAM" id="SSF54373">
    <property type="entry name" value="FAD-linked reductases, C-terminal domain"/>
    <property type="match status" value="1"/>
</dbReference>